<accession>A0A9P6MW74</accession>
<dbReference type="InterPro" id="IPR006660">
    <property type="entry name" value="Arsenate_reductase-like"/>
</dbReference>
<evidence type="ECO:0008006" key="9">
    <source>
        <dbReference type="Google" id="ProtNLM"/>
    </source>
</evidence>
<evidence type="ECO:0000256" key="6">
    <source>
        <dbReference type="ARBA" id="ARBA00023128"/>
    </source>
</evidence>
<reference evidence="7" key="1">
    <citation type="journal article" date="2020" name="Fungal Divers.">
        <title>Resolving the Mortierellaceae phylogeny through synthesis of multi-gene phylogenetics and phylogenomics.</title>
        <authorList>
            <person name="Vandepol N."/>
            <person name="Liber J."/>
            <person name="Desiro A."/>
            <person name="Na H."/>
            <person name="Kennedy M."/>
            <person name="Barry K."/>
            <person name="Grigoriev I.V."/>
            <person name="Miller A.N."/>
            <person name="O'Donnell K."/>
            <person name="Stajich J.E."/>
            <person name="Bonito G."/>
        </authorList>
    </citation>
    <scope>NUCLEOTIDE SEQUENCE</scope>
    <source>
        <strain evidence="7">NRRL 2769</strain>
    </source>
</reference>
<dbReference type="SUPFAM" id="SSF52833">
    <property type="entry name" value="Thioredoxin-like"/>
    <property type="match status" value="1"/>
</dbReference>
<dbReference type="Proteomes" id="UP000703661">
    <property type="component" value="Unassembled WGS sequence"/>
</dbReference>
<protein>
    <recommendedName>
        <fullName evidence="9">Arsenate reductase</fullName>
    </recommendedName>
</protein>
<dbReference type="PROSITE" id="PS51353">
    <property type="entry name" value="ARSC"/>
    <property type="match status" value="1"/>
</dbReference>
<comment type="caution">
    <text evidence="7">The sequence shown here is derived from an EMBL/GenBank/DDBJ whole genome shotgun (WGS) entry which is preliminary data.</text>
</comment>
<keyword evidence="4" id="KW-0809">Transit peptide</keyword>
<evidence type="ECO:0000313" key="7">
    <source>
        <dbReference type="EMBL" id="KAG0014591.1"/>
    </source>
</evidence>
<keyword evidence="8" id="KW-1185">Reference proteome</keyword>
<evidence type="ECO:0000256" key="2">
    <source>
        <dbReference type="ARBA" id="ARBA00004173"/>
    </source>
</evidence>
<name>A0A9P6MW74_9FUNG</name>
<organism evidence="7 8">
    <name type="scientific">Entomortierella chlamydospora</name>
    <dbReference type="NCBI Taxonomy" id="101097"/>
    <lineage>
        <taxon>Eukaryota</taxon>
        <taxon>Fungi</taxon>
        <taxon>Fungi incertae sedis</taxon>
        <taxon>Mucoromycota</taxon>
        <taxon>Mortierellomycotina</taxon>
        <taxon>Mortierellomycetes</taxon>
        <taxon>Mortierellales</taxon>
        <taxon>Mortierellaceae</taxon>
        <taxon>Entomortierella</taxon>
    </lineage>
</organism>
<evidence type="ECO:0000256" key="4">
    <source>
        <dbReference type="ARBA" id="ARBA00022946"/>
    </source>
</evidence>
<dbReference type="OrthoDB" id="59229at2759"/>
<evidence type="ECO:0000313" key="8">
    <source>
        <dbReference type="Proteomes" id="UP000703661"/>
    </source>
</evidence>
<dbReference type="PANTHER" id="PTHR28071">
    <property type="entry name" value="REDOX PROTEIN FMP46, MITOCHONDRIAL-RELATED"/>
    <property type="match status" value="1"/>
</dbReference>
<comment type="similarity">
    <text evidence="3">Belongs to the FMP46 family.</text>
</comment>
<dbReference type="GO" id="GO:0016491">
    <property type="term" value="F:oxidoreductase activity"/>
    <property type="evidence" value="ECO:0007669"/>
    <property type="project" value="UniProtKB-KW"/>
</dbReference>
<dbReference type="EMBL" id="JAAAID010000711">
    <property type="protein sequence ID" value="KAG0014591.1"/>
    <property type="molecule type" value="Genomic_DNA"/>
</dbReference>
<dbReference type="InterPro" id="IPR012882">
    <property type="entry name" value="Fmp46"/>
</dbReference>
<proteinExistence type="inferred from homology"/>
<dbReference type="InterPro" id="IPR036249">
    <property type="entry name" value="Thioredoxin-like_sf"/>
</dbReference>
<keyword evidence="6" id="KW-0496">Mitochondrion</keyword>
<dbReference type="Pfam" id="PF07955">
    <property type="entry name" value="DUF1687"/>
    <property type="match status" value="1"/>
</dbReference>
<evidence type="ECO:0000256" key="1">
    <source>
        <dbReference type="ARBA" id="ARBA00002963"/>
    </source>
</evidence>
<dbReference type="Gene3D" id="3.40.30.10">
    <property type="entry name" value="Glutaredoxin"/>
    <property type="match status" value="1"/>
</dbReference>
<comment type="subcellular location">
    <subcellularLocation>
        <location evidence="2">Mitochondrion</location>
    </subcellularLocation>
</comment>
<dbReference type="PANTHER" id="PTHR28071:SF1">
    <property type="entry name" value="REDOX PROTEIN FMP46, MITOCHONDRIAL-RELATED"/>
    <property type="match status" value="1"/>
</dbReference>
<gene>
    <name evidence="7" type="ORF">BGZ80_010359</name>
</gene>
<dbReference type="GO" id="GO:0005739">
    <property type="term" value="C:mitochondrion"/>
    <property type="evidence" value="ECO:0007669"/>
    <property type="project" value="UniProtKB-SubCell"/>
</dbReference>
<evidence type="ECO:0000256" key="5">
    <source>
        <dbReference type="ARBA" id="ARBA00023002"/>
    </source>
</evidence>
<evidence type="ECO:0000256" key="3">
    <source>
        <dbReference type="ARBA" id="ARBA00009734"/>
    </source>
</evidence>
<dbReference type="AlphaFoldDB" id="A0A9P6MW74"/>
<comment type="function">
    <text evidence="1">Putative mitochondrial redox protein which could be involved in the reduction of small toxic molecules.</text>
</comment>
<keyword evidence="5" id="KW-0560">Oxidoreductase</keyword>
<sequence>MPKLPIISIYHNPSLVVSKEALKLLKAASNKHKFKVDLIQAKSIPPTPQQILNMVHYLGNGSLKRGITDILVPEAPKASTIEEVQKILSEKPAFLRKPLIVDWSRGKAIIADPAIKVKEFVQVEGDDTK</sequence>